<dbReference type="Proteomes" id="UP000286773">
    <property type="component" value="Unassembled WGS sequence"/>
</dbReference>
<proteinExistence type="predicted"/>
<dbReference type="GO" id="GO:0003677">
    <property type="term" value="F:DNA binding"/>
    <property type="evidence" value="ECO:0007669"/>
    <property type="project" value="UniProtKB-KW"/>
</dbReference>
<dbReference type="InterPro" id="IPR050679">
    <property type="entry name" value="Bact_HTH_transcr_reg"/>
</dbReference>
<dbReference type="Gene3D" id="1.10.10.10">
    <property type="entry name" value="Winged helix-like DNA-binding domain superfamily/Winged helix DNA-binding domain"/>
    <property type="match status" value="1"/>
</dbReference>
<evidence type="ECO:0000256" key="3">
    <source>
        <dbReference type="ARBA" id="ARBA00023163"/>
    </source>
</evidence>
<dbReference type="GO" id="GO:0045892">
    <property type="term" value="P:negative regulation of DNA-templated transcription"/>
    <property type="evidence" value="ECO:0007669"/>
    <property type="project" value="TreeGrafter"/>
</dbReference>
<comment type="caution">
    <text evidence="5">The sequence shown here is derived from an EMBL/GenBank/DDBJ whole genome shotgun (WGS) entry which is preliminary data.</text>
</comment>
<evidence type="ECO:0000259" key="4">
    <source>
        <dbReference type="PROSITE" id="PS50949"/>
    </source>
</evidence>
<dbReference type="InterPro" id="IPR000524">
    <property type="entry name" value="Tscrpt_reg_HTH_GntR"/>
</dbReference>
<dbReference type="Pfam" id="PF00392">
    <property type="entry name" value="GntR"/>
    <property type="match status" value="1"/>
</dbReference>
<gene>
    <name evidence="5" type="ORF">CBF27_01715</name>
</gene>
<evidence type="ECO:0000313" key="5">
    <source>
        <dbReference type="EMBL" id="RSU14718.1"/>
    </source>
</evidence>
<dbReference type="Pfam" id="PF07702">
    <property type="entry name" value="UTRA"/>
    <property type="match status" value="1"/>
</dbReference>
<dbReference type="PANTHER" id="PTHR44846">
    <property type="entry name" value="MANNOSYL-D-GLYCERATE TRANSPORT/METABOLISM SYSTEM REPRESSOR MNGR-RELATED"/>
    <property type="match status" value="1"/>
</dbReference>
<dbReference type="PROSITE" id="PS50949">
    <property type="entry name" value="HTH_GNTR"/>
    <property type="match status" value="1"/>
</dbReference>
<feature type="domain" description="HTH gntR-type" evidence="4">
    <location>
        <begin position="10"/>
        <end position="78"/>
    </location>
</feature>
<dbReference type="InterPro" id="IPR036390">
    <property type="entry name" value="WH_DNA-bd_sf"/>
</dbReference>
<dbReference type="EMBL" id="NGKC01000001">
    <property type="protein sequence ID" value="RSU14718.1"/>
    <property type="molecule type" value="Genomic_DNA"/>
</dbReference>
<evidence type="ECO:0000256" key="2">
    <source>
        <dbReference type="ARBA" id="ARBA00023125"/>
    </source>
</evidence>
<dbReference type="SUPFAM" id="SSF64288">
    <property type="entry name" value="Chorismate lyase-like"/>
    <property type="match status" value="1"/>
</dbReference>
<reference evidence="5 6" key="1">
    <citation type="submission" date="2017-05" db="EMBL/GenBank/DDBJ databases">
        <title>Vagococcus spp. assemblies.</title>
        <authorList>
            <person name="Gulvik C.A."/>
        </authorList>
    </citation>
    <scope>NUCLEOTIDE SEQUENCE [LARGE SCALE GENOMIC DNA]</scope>
    <source>
        <strain evidence="5 6">LMG 24798</strain>
    </source>
</reference>
<organism evidence="5 6">
    <name type="scientific">Vagococcus acidifermentans</name>
    <dbReference type="NCBI Taxonomy" id="564710"/>
    <lineage>
        <taxon>Bacteria</taxon>
        <taxon>Bacillati</taxon>
        <taxon>Bacillota</taxon>
        <taxon>Bacilli</taxon>
        <taxon>Lactobacillales</taxon>
        <taxon>Enterococcaceae</taxon>
        <taxon>Vagococcus</taxon>
    </lineage>
</organism>
<dbReference type="InterPro" id="IPR028978">
    <property type="entry name" value="Chorismate_lyase_/UTRA_dom_sf"/>
</dbReference>
<evidence type="ECO:0000256" key="1">
    <source>
        <dbReference type="ARBA" id="ARBA00023015"/>
    </source>
</evidence>
<evidence type="ECO:0000313" key="6">
    <source>
        <dbReference type="Proteomes" id="UP000286773"/>
    </source>
</evidence>
<dbReference type="InterPro" id="IPR036388">
    <property type="entry name" value="WH-like_DNA-bd_sf"/>
</dbReference>
<sequence>MAGDYMEEKEAVFKKIGDDIKQRIVIEKMIPGDKLPSENELVKEFQVSRTTIQRALRYLEKQGIIRKEKGKGSFVNIQKVQVEIFNFSGFSDYISRMGKEIVNKIVAQEIYEDDGKQMMKLKRLRGMKDDAGIVWLTLDQSIIGLSLFPGLENYDFEKESLYDVFRRDYGVFPQYSHLKAKAVISDSCHSTYFDLQDTTALVKIEGTVFDAHDNVVEEVSIVYNPITDFNFLVSV</sequence>
<dbReference type="PANTHER" id="PTHR44846:SF1">
    <property type="entry name" value="MANNOSYL-D-GLYCERATE TRANSPORT_METABOLISM SYSTEM REPRESSOR MNGR-RELATED"/>
    <property type="match status" value="1"/>
</dbReference>
<dbReference type="SMART" id="SM00345">
    <property type="entry name" value="HTH_GNTR"/>
    <property type="match status" value="1"/>
</dbReference>
<keyword evidence="1" id="KW-0805">Transcription regulation</keyword>
<accession>A0A430B329</accession>
<protein>
    <recommendedName>
        <fullName evidence="4">HTH gntR-type domain-containing protein</fullName>
    </recommendedName>
</protein>
<dbReference type="InterPro" id="IPR011663">
    <property type="entry name" value="UTRA"/>
</dbReference>
<dbReference type="AlphaFoldDB" id="A0A430B329"/>
<dbReference type="SUPFAM" id="SSF46785">
    <property type="entry name" value="Winged helix' DNA-binding domain"/>
    <property type="match status" value="1"/>
</dbReference>
<name>A0A430B329_9ENTE</name>
<keyword evidence="3" id="KW-0804">Transcription</keyword>
<keyword evidence="2" id="KW-0238">DNA-binding</keyword>
<dbReference type="Gene3D" id="3.40.1410.10">
    <property type="entry name" value="Chorismate lyase-like"/>
    <property type="match status" value="1"/>
</dbReference>
<dbReference type="PRINTS" id="PR00035">
    <property type="entry name" value="HTHGNTR"/>
</dbReference>
<dbReference type="CDD" id="cd07377">
    <property type="entry name" value="WHTH_GntR"/>
    <property type="match status" value="1"/>
</dbReference>
<dbReference type="GO" id="GO:0003700">
    <property type="term" value="F:DNA-binding transcription factor activity"/>
    <property type="evidence" value="ECO:0007669"/>
    <property type="project" value="InterPro"/>
</dbReference>
<keyword evidence="6" id="KW-1185">Reference proteome</keyword>